<reference evidence="7" key="1">
    <citation type="submission" date="2022-08" db="EMBL/GenBank/DDBJ databases">
        <authorList>
            <person name="Gutierrez-Valencia J."/>
        </authorList>
    </citation>
    <scope>NUCLEOTIDE SEQUENCE</scope>
</reference>
<dbReference type="AlphaFoldDB" id="A0AAV0IBG4"/>
<dbReference type="EMBL" id="CAMGYJ010000003">
    <property type="protein sequence ID" value="CAI0394866.1"/>
    <property type="molecule type" value="Genomic_DNA"/>
</dbReference>
<comment type="subcellular location">
    <subcellularLocation>
        <location evidence="1 6">Secreted</location>
    </subcellularLocation>
</comment>
<protein>
    <recommendedName>
        <fullName evidence="6">S-protein homolog</fullName>
    </recommendedName>
</protein>
<evidence type="ECO:0000256" key="6">
    <source>
        <dbReference type="RuleBase" id="RU367044"/>
    </source>
</evidence>
<evidence type="ECO:0000256" key="5">
    <source>
        <dbReference type="ARBA" id="ARBA00022729"/>
    </source>
</evidence>
<name>A0AAV0IBG4_9ROSI</name>
<comment type="similarity">
    <text evidence="2 6">Belongs to the plant self-incompatibility (S1) protein family.</text>
</comment>
<keyword evidence="5" id="KW-0732">Signal</keyword>
<evidence type="ECO:0000256" key="1">
    <source>
        <dbReference type="ARBA" id="ARBA00004613"/>
    </source>
</evidence>
<dbReference type="PANTHER" id="PTHR31232:SF18">
    <property type="entry name" value="S-PROTEIN HOMOLOG"/>
    <property type="match status" value="1"/>
</dbReference>
<keyword evidence="3 6" id="KW-0713">Self-incompatibility</keyword>
<evidence type="ECO:0000256" key="2">
    <source>
        <dbReference type="ARBA" id="ARBA00005581"/>
    </source>
</evidence>
<dbReference type="Proteomes" id="UP001154282">
    <property type="component" value="Unassembled WGS sequence"/>
</dbReference>
<keyword evidence="4 6" id="KW-0964">Secreted</keyword>
<sequence length="134" mass="15228">MTTSTREQLVTIRLLATVVLATVLVVQDSTAMVTIHVTNKLSSKTLIVHCGSREDDLRAHTVEIDDDFEWSFEPNVFFTTLFSCNLRVEGRRLSFVAYDQGSDGAKYHYWVVYDRGLYGKRSSTGGERLMGKWN</sequence>
<organism evidence="7 8">
    <name type="scientific">Linum tenue</name>
    <dbReference type="NCBI Taxonomy" id="586396"/>
    <lineage>
        <taxon>Eukaryota</taxon>
        <taxon>Viridiplantae</taxon>
        <taxon>Streptophyta</taxon>
        <taxon>Embryophyta</taxon>
        <taxon>Tracheophyta</taxon>
        <taxon>Spermatophyta</taxon>
        <taxon>Magnoliopsida</taxon>
        <taxon>eudicotyledons</taxon>
        <taxon>Gunneridae</taxon>
        <taxon>Pentapetalae</taxon>
        <taxon>rosids</taxon>
        <taxon>fabids</taxon>
        <taxon>Malpighiales</taxon>
        <taxon>Linaceae</taxon>
        <taxon>Linum</taxon>
    </lineage>
</organism>
<dbReference type="InterPro" id="IPR010264">
    <property type="entry name" value="Self-incomp_S1"/>
</dbReference>
<evidence type="ECO:0000256" key="3">
    <source>
        <dbReference type="ARBA" id="ARBA00022471"/>
    </source>
</evidence>
<evidence type="ECO:0000256" key="4">
    <source>
        <dbReference type="ARBA" id="ARBA00022525"/>
    </source>
</evidence>
<dbReference type="GO" id="GO:0060320">
    <property type="term" value="P:rejection of self pollen"/>
    <property type="evidence" value="ECO:0007669"/>
    <property type="project" value="UniProtKB-KW"/>
</dbReference>
<evidence type="ECO:0000313" key="7">
    <source>
        <dbReference type="EMBL" id="CAI0394866.1"/>
    </source>
</evidence>
<keyword evidence="8" id="KW-1185">Reference proteome</keyword>
<proteinExistence type="inferred from homology"/>
<dbReference type="GO" id="GO:0005576">
    <property type="term" value="C:extracellular region"/>
    <property type="evidence" value="ECO:0007669"/>
    <property type="project" value="UniProtKB-SubCell"/>
</dbReference>
<evidence type="ECO:0000313" key="8">
    <source>
        <dbReference type="Proteomes" id="UP001154282"/>
    </source>
</evidence>
<comment type="caution">
    <text evidence="7">The sequence shown here is derived from an EMBL/GenBank/DDBJ whole genome shotgun (WGS) entry which is preliminary data.</text>
</comment>
<dbReference type="PANTHER" id="PTHR31232">
    <property type="match status" value="1"/>
</dbReference>
<gene>
    <name evidence="7" type="ORF">LITE_LOCUS8498</name>
</gene>
<dbReference type="Pfam" id="PF05938">
    <property type="entry name" value="Self-incomp_S1"/>
    <property type="match status" value="1"/>
</dbReference>
<accession>A0AAV0IBG4</accession>